<comment type="caution">
    <text evidence="1">The sequence shown here is derived from an EMBL/GenBank/DDBJ whole genome shotgun (WGS) entry which is preliminary data.</text>
</comment>
<gene>
    <name evidence="1" type="ORF">B0H15DRAFT_957436</name>
</gene>
<protein>
    <submittedName>
        <fullName evidence="1">Uncharacterized protein</fullName>
    </submittedName>
</protein>
<proteinExistence type="predicted"/>
<accession>A0AAD6TMU2</accession>
<organism evidence="1 2">
    <name type="scientific">Mycena belliarum</name>
    <dbReference type="NCBI Taxonomy" id="1033014"/>
    <lineage>
        <taxon>Eukaryota</taxon>
        <taxon>Fungi</taxon>
        <taxon>Dikarya</taxon>
        <taxon>Basidiomycota</taxon>
        <taxon>Agaricomycotina</taxon>
        <taxon>Agaricomycetes</taxon>
        <taxon>Agaricomycetidae</taxon>
        <taxon>Agaricales</taxon>
        <taxon>Marasmiineae</taxon>
        <taxon>Mycenaceae</taxon>
        <taxon>Mycena</taxon>
    </lineage>
</organism>
<dbReference type="Proteomes" id="UP001222325">
    <property type="component" value="Unassembled WGS sequence"/>
</dbReference>
<keyword evidence="2" id="KW-1185">Reference proteome</keyword>
<sequence length="116" mass="12522">MAAENSQLIADLSDQELQDLGTLGPGQYVHEDVQSAVLAAKKSMGRFRWLTVSHVQSLSTYATFHTSPPPLPISPASDTIAFSLLSDATVVDPDFASPFEKAFFYKGVSEDHPPPS</sequence>
<reference evidence="1" key="1">
    <citation type="submission" date="2023-03" db="EMBL/GenBank/DDBJ databases">
        <title>Massive genome expansion in bonnet fungi (Mycena s.s.) driven by repeated elements and novel gene families across ecological guilds.</title>
        <authorList>
            <consortium name="Lawrence Berkeley National Laboratory"/>
            <person name="Harder C.B."/>
            <person name="Miyauchi S."/>
            <person name="Viragh M."/>
            <person name="Kuo A."/>
            <person name="Thoen E."/>
            <person name="Andreopoulos B."/>
            <person name="Lu D."/>
            <person name="Skrede I."/>
            <person name="Drula E."/>
            <person name="Henrissat B."/>
            <person name="Morin E."/>
            <person name="Kohler A."/>
            <person name="Barry K."/>
            <person name="LaButti K."/>
            <person name="Morin E."/>
            <person name="Salamov A."/>
            <person name="Lipzen A."/>
            <person name="Mereny Z."/>
            <person name="Hegedus B."/>
            <person name="Baldrian P."/>
            <person name="Stursova M."/>
            <person name="Weitz H."/>
            <person name="Taylor A."/>
            <person name="Grigoriev I.V."/>
            <person name="Nagy L.G."/>
            <person name="Martin F."/>
            <person name="Kauserud H."/>
        </authorList>
    </citation>
    <scope>NUCLEOTIDE SEQUENCE</scope>
    <source>
        <strain evidence="1">CBHHK173m</strain>
    </source>
</reference>
<dbReference type="AlphaFoldDB" id="A0AAD6TMU2"/>
<evidence type="ECO:0000313" key="1">
    <source>
        <dbReference type="EMBL" id="KAJ7071879.1"/>
    </source>
</evidence>
<name>A0AAD6TMU2_9AGAR</name>
<dbReference type="EMBL" id="JARJCN010000121">
    <property type="protein sequence ID" value="KAJ7071879.1"/>
    <property type="molecule type" value="Genomic_DNA"/>
</dbReference>
<evidence type="ECO:0000313" key="2">
    <source>
        <dbReference type="Proteomes" id="UP001222325"/>
    </source>
</evidence>